<evidence type="ECO:0000313" key="2">
    <source>
        <dbReference type="Proteomes" id="UP000321168"/>
    </source>
</evidence>
<keyword evidence="2" id="KW-1185">Reference proteome</keyword>
<dbReference type="InterPro" id="IPR011050">
    <property type="entry name" value="Pectin_lyase_fold/virulence"/>
</dbReference>
<dbReference type="SMART" id="SM00710">
    <property type="entry name" value="PbH1"/>
    <property type="match status" value="6"/>
</dbReference>
<reference evidence="1 2" key="1">
    <citation type="submission" date="2019-08" db="EMBL/GenBank/DDBJ databases">
        <title>Genome of Luteibaculum oceani JCM 18817.</title>
        <authorList>
            <person name="Bowman J.P."/>
        </authorList>
    </citation>
    <scope>NUCLEOTIDE SEQUENCE [LARGE SCALE GENOMIC DNA]</scope>
    <source>
        <strain evidence="1 2">JCM 18817</strain>
    </source>
</reference>
<accession>A0A5C6UVY5</accession>
<name>A0A5C6UVY5_9FLAO</name>
<dbReference type="SUPFAM" id="SSF51126">
    <property type="entry name" value="Pectin lyase-like"/>
    <property type="match status" value="1"/>
</dbReference>
<gene>
    <name evidence="1" type="ORF">FRX97_09710</name>
</gene>
<dbReference type="OrthoDB" id="1391467at2"/>
<organism evidence="1 2">
    <name type="scientific">Luteibaculum oceani</name>
    <dbReference type="NCBI Taxonomy" id="1294296"/>
    <lineage>
        <taxon>Bacteria</taxon>
        <taxon>Pseudomonadati</taxon>
        <taxon>Bacteroidota</taxon>
        <taxon>Flavobacteriia</taxon>
        <taxon>Flavobacteriales</taxon>
        <taxon>Luteibaculaceae</taxon>
        <taxon>Luteibaculum</taxon>
    </lineage>
</organism>
<sequence>MKNLLFYLFTLSTFYTLQAETYLLPNGEQILDGKDNYNFILPGDSIILQGSASFLIIRNFAGTKEAPIVFTNQKGSVFNIASEIGFGVSIQNSKHVILSGQKVGELHGIKVAVPNGSGIGVGYLSEEWELNGIEVGPTKSPGILAKTDPNCDFNSTREKFVQSGGKILNCFIHDTGTEGIYFGSTAYNGLKVNCNGKDTTLMPHFILNGEIAYNTVVNSGWDGIQMSSTLNGKVHHNTVLSDSRSNQSFQKNGIITGRGFSGEVYSNIVLNGEGNGIFSMGRDSLFYENNIIFNPGYSSRNGGQFGIYVSIDHGEAKYLQVNNNLIANPRFQAFHCILGSDLSDAIFVNNIISYNDSLHGKKIEDIISTPRAPLTLNATNHITEENNLYNYYYLNDSLDQRQNGFTVNQGTPLSLHNPLDYYDRNRIDISGKIDIGPFEYHPTTSIIKKGEIDRQCISALIQELKKGSAQLLIYHIDGKNYTGYPVEELKKGIYILTNIETGCSAVINNR</sequence>
<dbReference type="RefSeq" id="WP_147015017.1">
    <property type="nucleotide sequence ID" value="NZ_VORB01000008.1"/>
</dbReference>
<protein>
    <submittedName>
        <fullName evidence="1">Right-handed parallel beta-helix repeat-containing protein</fullName>
    </submittedName>
</protein>
<dbReference type="Proteomes" id="UP000321168">
    <property type="component" value="Unassembled WGS sequence"/>
</dbReference>
<dbReference type="EMBL" id="VORB01000008">
    <property type="protein sequence ID" value="TXC77129.1"/>
    <property type="molecule type" value="Genomic_DNA"/>
</dbReference>
<dbReference type="InterPro" id="IPR006626">
    <property type="entry name" value="PbH1"/>
</dbReference>
<proteinExistence type="predicted"/>
<dbReference type="AlphaFoldDB" id="A0A5C6UVY5"/>
<comment type="caution">
    <text evidence="1">The sequence shown here is derived from an EMBL/GenBank/DDBJ whole genome shotgun (WGS) entry which is preliminary data.</text>
</comment>
<evidence type="ECO:0000313" key="1">
    <source>
        <dbReference type="EMBL" id="TXC77129.1"/>
    </source>
</evidence>